<organism evidence="1 2">
    <name type="scientific">Methylomirabilis oxygeniifera</name>
    <dbReference type="NCBI Taxonomy" id="671143"/>
    <lineage>
        <taxon>Bacteria</taxon>
        <taxon>Candidatus Methylomirabilota</taxon>
        <taxon>Candidatus Methylomirabilia</taxon>
        <taxon>Candidatus Methylomirabilales</taxon>
        <taxon>Candidatus Methylomirabilaceae</taxon>
        <taxon>Candidatus Methylomirabilis</taxon>
    </lineage>
</organism>
<dbReference type="HOGENOM" id="CLU_2506565_0_0_0"/>
<evidence type="ECO:0000313" key="1">
    <source>
        <dbReference type="EMBL" id="CBE67678.1"/>
    </source>
</evidence>
<accession>D5MKN1</accession>
<sequence length="85" mass="9351">MGNPGDAHRLMVIIDNVHDTVIADADTPEILVTAQFLVAERSWINDQTINPRYQVCKELIAQALQLLPCGRLDIQSVSSHAGDRA</sequence>
<gene>
    <name evidence="1" type="ORF">DAMO_0604</name>
</gene>
<proteinExistence type="predicted"/>
<dbReference type="Proteomes" id="UP000006898">
    <property type="component" value="Chromosome"/>
</dbReference>
<dbReference type="EMBL" id="FP565575">
    <property type="protein sequence ID" value="CBE67678.1"/>
    <property type="molecule type" value="Genomic_DNA"/>
</dbReference>
<name>D5MKN1_METO1</name>
<evidence type="ECO:0000313" key="2">
    <source>
        <dbReference type="Proteomes" id="UP000006898"/>
    </source>
</evidence>
<dbReference type="AlphaFoldDB" id="D5MKN1"/>
<reference evidence="1 2" key="1">
    <citation type="journal article" date="2010" name="Nature">
        <title>Nitrite-driven anaerobic methane oxidation by oxygenic bacteria.</title>
        <authorList>
            <person name="Ettwig K.F."/>
            <person name="Butler M.K."/>
            <person name="Le Paslier D."/>
            <person name="Pelletier E."/>
            <person name="Mangenot S."/>
            <person name="Kuypers M.M.M."/>
            <person name="Schreiber F."/>
            <person name="Dutilh B.E."/>
            <person name="Zedelius J."/>
            <person name="de Beer D."/>
            <person name="Gloerich J."/>
            <person name="Wessels H.J.C.T."/>
            <person name="van Allen T."/>
            <person name="Luesken F."/>
            <person name="Wu M."/>
            <person name="van de Pas-Schoonen K.T."/>
            <person name="Op den Camp H.J.M."/>
            <person name="Janssen-Megens E.M."/>
            <person name="Francoijs K-J."/>
            <person name="Stunnenberg H."/>
            <person name="Weissenbach J."/>
            <person name="Jetten M.S.M."/>
            <person name="Strous M."/>
        </authorList>
    </citation>
    <scope>NUCLEOTIDE SEQUENCE [LARGE SCALE GENOMIC DNA]</scope>
</reference>
<protein>
    <submittedName>
        <fullName evidence="1">Uncharacterized protein</fullName>
    </submittedName>
</protein>
<dbReference type="KEGG" id="mox:DAMO_0604"/>
<dbReference type="STRING" id="671143.DAMO_0604"/>